<organism evidence="1 2">
    <name type="scientific">Persea americana</name>
    <name type="common">Avocado</name>
    <dbReference type="NCBI Taxonomy" id="3435"/>
    <lineage>
        <taxon>Eukaryota</taxon>
        <taxon>Viridiplantae</taxon>
        <taxon>Streptophyta</taxon>
        <taxon>Embryophyta</taxon>
        <taxon>Tracheophyta</taxon>
        <taxon>Spermatophyta</taxon>
        <taxon>Magnoliopsida</taxon>
        <taxon>Magnoliidae</taxon>
        <taxon>Laurales</taxon>
        <taxon>Lauraceae</taxon>
        <taxon>Persea</taxon>
    </lineage>
</organism>
<dbReference type="Proteomes" id="UP001234297">
    <property type="component" value="Chromosome 3"/>
</dbReference>
<name>A0ACC2LNB1_PERAE</name>
<sequence>MRGKRSFLELEDLHIPLSSISKRLRFTTGSSPLGLSLPHPSSSSDSSSSPAITHLMALFPDVDQQLLERALEACGNDLDSAIKSLNELSLGSAGIVSDTGMGTNDQQPPQGGDPASEDAAAQSNLPTHGSEWVELLVSEMMNASDMDGAKGRASRVLEAFEKSVASRASAEAAEHFHQKENMLKEHCELLKRAVKIQHIREHTILKRVDEGKQEDDERVQELQKQLVATEHEHQKKSQELQQVKQLLSQSQVECYALTMQLRQALQSNSSIPDRFHPHVF</sequence>
<proteinExistence type="predicted"/>
<keyword evidence="2" id="KW-1185">Reference proteome</keyword>
<protein>
    <submittedName>
        <fullName evidence="1">Uncharacterized protein</fullName>
    </submittedName>
</protein>
<dbReference type="EMBL" id="CM056811">
    <property type="protein sequence ID" value="KAJ8634790.1"/>
    <property type="molecule type" value="Genomic_DNA"/>
</dbReference>
<comment type="caution">
    <text evidence="1">The sequence shown here is derived from an EMBL/GenBank/DDBJ whole genome shotgun (WGS) entry which is preliminary data.</text>
</comment>
<accession>A0ACC2LNB1</accession>
<reference evidence="1 2" key="1">
    <citation type="journal article" date="2022" name="Hortic Res">
        <title>A haplotype resolved chromosomal level avocado genome allows analysis of novel avocado genes.</title>
        <authorList>
            <person name="Nath O."/>
            <person name="Fletcher S.J."/>
            <person name="Hayward A."/>
            <person name="Shaw L.M."/>
            <person name="Masouleh A.K."/>
            <person name="Furtado A."/>
            <person name="Henry R.J."/>
            <person name="Mitter N."/>
        </authorList>
    </citation>
    <scope>NUCLEOTIDE SEQUENCE [LARGE SCALE GENOMIC DNA]</scope>
    <source>
        <strain evidence="2">cv. Hass</strain>
    </source>
</reference>
<gene>
    <name evidence="1" type="ORF">MRB53_009057</name>
</gene>
<evidence type="ECO:0000313" key="1">
    <source>
        <dbReference type="EMBL" id="KAJ8634790.1"/>
    </source>
</evidence>
<evidence type="ECO:0000313" key="2">
    <source>
        <dbReference type="Proteomes" id="UP001234297"/>
    </source>
</evidence>